<dbReference type="PaxDb" id="4565-Traes_5AS_A481E9355.1"/>
<dbReference type="Proteomes" id="UP000019116">
    <property type="component" value="Chromosome 5A"/>
</dbReference>
<feature type="region of interest" description="Disordered" evidence="1">
    <location>
        <begin position="1"/>
        <end position="23"/>
    </location>
</feature>
<dbReference type="OrthoDB" id="1938156at2759"/>
<dbReference type="Gramene" id="TraesCAD_scaffold_004601_01G001100.1">
    <property type="protein sequence ID" value="TraesCAD_scaffold_004601_01G001100.1"/>
    <property type="gene ID" value="TraesCAD_scaffold_004601_01G001100"/>
</dbReference>
<dbReference type="InterPro" id="IPR009033">
    <property type="entry name" value="Calreticulin/calnexin_P_dom_sf"/>
</dbReference>
<reference evidence="2" key="1">
    <citation type="submission" date="2018-08" db="EMBL/GenBank/DDBJ databases">
        <authorList>
            <person name="Rossello M."/>
        </authorList>
    </citation>
    <scope>NUCLEOTIDE SEQUENCE [LARGE SCALE GENOMIC DNA]</scope>
    <source>
        <strain evidence="2">cv. Chinese Spring</strain>
    </source>
</reference>
<dbReference type="Gramene" id="TraesCS5A03G0022900.1">
    <property type="protein sequence ID" value="TraesCS5A03G0022900.1.CDS"/>
    <property type="gene ID" value="TraesCS5A03G0022900"/>
</dbReference>
<dbReference type="GO" id="GO:0005509">
    <property type="term" value="F:calcium ion binding"/>
    <property type="evidence" value="ECO:0007669"/>
    <property type="project" value="InterPro"/>
</dbReference>
<proteinExistence type="predicted"/>
<dbReference type="SUPFAM" id="SSF63887">
    <property type="entry name" value="P-domain of calnexin/calreticulin"/>
    <property type="match status" value="1"/>
</dbReference>
<sequence length="86" mass="10225">MPSNIINSTSSNIINSTSSYSKFHRPKWHRIPRASNFWHKFLCIQKFRNLNHKGKWKAPLIGNPEYMDDSYTYAFDRLMHIGVEPR</sequence>
<evidence type="ECO:0000313" key="3">
    <source>
        <dbReference type="Proteomes" id="UP000019116"/>
    </source>
</evidence>
<dbReference type="Gramene" id="TraesCS5A02G009900.1">
    <property type="protein sequence ID" value="TraesCS5A02G009900.1"/>
    <property type="gene ID" value="TraesCS5A02G009900"/>
</dbReference>
<reference evidence="2" key="2">
    <citation type="submission" date="2018-10" db="UniProtKB">
        <authorList>
            <consortium name="EnsemblPlants"/>
        </authorList>
    </citation>
    <scope>IDENTIFICATION</scope>
</reference>
<evidence type="ECO:0000256" key="1">
    <source>
        <dbReference type="SAM" id="MobiDB-lite"/>
    </source>
</evidence>
<dbReference type="Gramene" id="TraesSTA5A03G02554120.1">
    <property type="protein sequence ID" value="TraesSTA5A03G02554120.1"/>
    <property type="gene ID" value="TraesSTA5A03G02554120"/>
</dbReference>
<evidence type="ECO:0000313" key="2">
    <source>
        <dbReference type="EnsemblPlants" id="TraesCS5A02G009900.1"/>
    </source>
</evidence>
<accession>A0A3B6K9D4</accession>
<organism evidence="2">
    <name type="scientific">Triticum aestivum</name>
    <name type="common">Wheat</name>
    <dbReference type="NCBI Taxonomy" id="4565"/>
    <lineage>
        <taxon>Eukaryota</taxon>
        <taxon>Viridiplantae</taxon>
        <taxon>Streptophyta</taxon>
        <taxon>Embryophyta</taxon>
        <taxon>Tracheophyta</taxon>
        <taxon>Spermatophyta</taxon>
        <taxon>Magnoliopsida</taxon>
        <taxon>Liliopsida</taxon>
        <taxon>Poales</taxon>
        <taxon>Poaceae</taxon>
        <taxon>BOP clade</taxon>
        <taxon>Pooideae</taxon>
        <taxon>Triticodae</taxon>
        <taxon>Triticeae</taxon>
        <taxon>Triticinae</taxon>
        <taxon>Triticum</taxon>
    </lineage>
</organism>
<name>A0A3B6K9D4_WHEAT</name>
<dbReference type="Gramene" id="TraesWEE_scaffold_014837_01G000600.1">
    <property type="protein sequence ID" value="TraesWEE_scaffold_014837_01G000600.1"/>
    <property type="gene ID" value="TraesWEE_scaffold_014837_01G000600"/>
</dbReference>
<dbReference type="AlphaFoldDB" id="A0A3B6K9D4"/>
<protein>
    <submittedName>
        <fullName evidence="2">Uncharacterized protein</fullName>
    </submittedName>
</protein>
<keyword evidence="3" id="KW-1185">Reference proteome</keyword>
<dbReference type="EnsemblPlants" id="TraesCS5A02G009900.1">
    <property type="protein sequence ID" value="TraesCS5A02G009900.1"/>
    <property type="gene ID" value="TraesCS5A02G009900"/>
</dbReference>
<feature type="compositionally biased region" description="Low complexity" evidence="1">
    <location>
        <begin position="1"/>
        <end position="19"/>
    </location>
</feature>